<name>A0A134AJU1_9FIRM</name>
<dbReference type="RefSeq" id="WP_232300088.1">
    <property type="nucleotide sequence ID" value="NZ_CAIJCT010000014.1"/>
</dbReference>
<comment type="caution">
    <text evidence="2">The sequence shown here is derived from an EMBL/GenBank/DDBJ whole genome shotgun (WGS) entry which is preliminary data.</text>
</comment>
<evidence type="ECO:0000256" key="1">
    <source>
        <dbReference type="SAM" id="Phobius"/>
    </source>
</evidence>
<evidence type="ECO:0008006" key="4">
    <source>
        <dbReference type="Google" id="ProtNLM"/>
    </source>
</evidence>
<dbReference type="Pfam" id="PF12841">
    <property type="entry name" value="YvrJ"/>
    <property type="match status" value="1"/>
</dbReference>
<keyword evidence="3" id="KW-1185">Reference proteome</keyword>
<gene>
    <name evidence="2" type="ORF">HMPREF1863_00418</name>
</gene>
<protein>
    <recommendedName>
        <fullName evidence="4">YvrJ protein family protein</fullName>
    </recommendedName>
</protein>
<sequence>MTLDELLAMIANTGFPIVVASYLILRMEEKLDKLNDTIRELASIMERQCH</sequence>
<dbReference type="Proteomes" id="UP000070442">
    <property type="component" value="Unassembled WGS sequence"/>
</dbReference>
<dbReference type="AlphaFoldDB" id="A0A134AJU1"/>
<accession>A0A134AJU1</accession>
<evidence type="ECO:0000313" key="2">
    <source>
        <dbReference type="EMBL" id="KXB67909.1"/>
    </source>
</evidence>
<evidence type="ECO:0000313" key="3">
    <source>
        <dbReference type="Proteomes" id="UP000070442"/>
    </source>
</evidence>
<keyword evidence="1" id="KW-0472">Membrane</keyword>
<dbReference type="PATRIC" id="fig|755172.3.peg.401"/>
<dbReference type="EMBL" id="LSDG01000011">
    <property type="protein sequence ID" value="KXB67909.1"/>
    <property type="molecule type" value="Genomic_DNA"/>
</dbReference>
<feature type="transmembrane region" description="Helical" evidence="1">
    <location>
        <begin position="6"/>
        <end position="25"/>
    </location>
</feature>
<dbReference type="InterPro" id="IPR024419">
    <property type="entry name" value="YvrJ"/>
</dbReference>
<reference evidence="3" key="1">
    <citation type="submission" date="2016-01" db="EMBL/GenBank/DDBJ databases">
        <authorList>
            <person name="Mitreva M."/>
            <person name="Pepin K.H."/>
            <person name="Mihindukulasuriya K.A."/>
            <person name="Fulton R."/>
            <person name="Fronick C."/>
            <person name="O'Laughlin M."/>
            <person name="Miner T."/>
            <person name="Herter B."/>
            <person name="Rosa B.A."/>
            <person name="Cordes M."/>
            <person name="Tomlinson C."/>
            <person name="Wollam A."/>
            <person name="Palsikar V.B."/>
            <person name="Mardis E.R."/>
            <person name="Wilson R.K."/>
        </authorList>
    </citation>
    <scope>NUCLEOTIDE SEQUENCE [LARGE SCALE GENOMIC DNA]</scope>
    <source>
        <strain evidence="3">DNF00729</strain>
    </source>
</reference>
<keyword evidence="1" id="KW-1133">Transmembrane helix</keyword>
<dbReference type="STRING" id="755172.HMPREF1863_00418"/>
<keyword evidence="1" id="KW-0812">Transmembrane</keyword>
<organism evidence="2 3">
    <name type="scientific">Aedoeadaptatus coxii</name>
    <dbReference type="NCBI Taxonomy" id="755172"/>
    <lineage>
        <taxon>Bacteria</taxon>
        <taxon>Bacillati</taxon>
        <taxon>Bacillota</taxon>
        <taxon>Tissierellia</taxon>
        <taxon>Tissierellales</taxon>
        <taxon>Peptoniphilaceae</taxon>
        <taxon>Aedoeadaptatus</taxon>
    </lineage>
</organism>
<proteinExistence type="predicted"/>